<keyword evidence="2" id="KW-1185">Reference proteome</keyword>
<protein>
    <submittedName>
        <fullName evidence="1">Uncharacterized protein</fullName>
    </submittedName>
</protein>
<sequence length="105" mass="11777">MRPKLTLQNSQESWCAVLLHVRQRQGFFFFFLFEVWAILLKNRTRRRADCRTRAQQFVGSGVGGCRLRCSKGGAATCRLGAGKCRQQGAQAVDSGDEREKAEGPL</sequence>
<dbReference type="AlphaFoldDB" id="A0AAV5LWW1"/>
<evidence type="ECO:0000313" key="2">
    <source>
        <dbReference type="Proteomes" id="UP001054252"/>
    </source>
</evidence>
<evidence type="ECO:0000313" key="1">
    <source>
        <dbReference type="EMBL" id="GKV42005.1"/>
    </source>
</evidence>
<organism evidence="1 2">
    <name type="scientific">Rubroshorea leprosula</name>
    <dbReference type="NCBI Taxonomy" id="152421"/>
    <lineage>
        <taxon>Eukaryota</taxon>
        <taxon>Viridiplantae</taxon>
        <taxon>Streptophyta</taxon>
        <taxon>Embryophyta</taxon>
        <taxon>Tracheophyta</taxon>
        <taxon>Spermatophyta</taxon>
        <taxon>Magnoliopsida</taxon>
        <taxon>eudicotyledons</taxon>
        <taxon>Gunneridae</taxon>
        <taxon>Pentapetalae</taxon>
        <taxon>rosids</taxon>
        <taxon>malvids</taxon>
        <taxon>Malvales</taxon>
        <taxon>Dipterocarpaceae</taxon>
        <taxon>Rubroshorea</taxon>
    </lineage>
</organism>
<accession>A0AAV5LWW1</accession>
<dbReference type="Proteomes" id="UP001054252">
    <property type="component" value="Unassembled WGS sequence"/>
</dbReference>
<reference evidence="1 2" key="1">
    <citation type="journal article" date="2021" name="Commun. Biol.">
        <title>The genome of Shorea leprosula (Dipterocarpaceae) highlights the ecological relevance of drought in aseasonal tropical rainforests.</title>
        <authorList>
            <person name="Ng K.K.S."/>
            <person name="Kobayashi M.J."/>
            <person name="Fawcett J.A."/>
            <person name="Hatakeyama M."/>
            <person name="Paape T."/>
            <person name="Ng C.H."/>
            <person name="Ang C.C."/>
            <person name="Tnah L.H."/>
            <person name="Lee C.T."/>
            <person name="Nishiyama T."/>
            <person name="Sese J."/>
            <person name="O'Brien M.J."/>
            <person name="Copetti D."/>
            <person name="Mohd Noor M.I."/>
            <person name="Ong R.C."/>
            <person name="Putra M."/>
            <person name="Sireger I.Z."/>
            <person name="Indrioko S."/>
            <person name="Kosugi Y."/>
            <person name="Izuno A."/>
            <person name="Isagi Y."/>
            <person name="Lee S.L."/>
            <person name="Shimizu K.K."/>
        </authorList>
    </citation>
    <scope>NUCLEOTIDE SEQUENCE [LARGE SCALE GENOMIC DNA]</scope>
    <source>
        <strain evidence="1">214</strain>
    </source>
</reference>
<comment type="caution">
    <text evidence="1">The sequence shown here is derived from an EMBL/GenBank/DDBJ whole genome shotgun (WGS) entry which is preliminary data.</text>
</comment>
<name>A0AAV5LWW1_9ROSI</name>
<proteinExistence type="predicted"/>
<gene>
    <name evidence="1" type="ORF">SLEP1_g49467</name>
</gene>
<dbReference type="EMBL" id="BPVZ01000154">
    <property type="protein sequence ID" value="GKV42005.1"/>
    <property type="molecule type" value="Genomic_DNA"/>
</dbReference>